<proteinExistence type="predicted"/>
<dbReference type="EMBL" id="BLJE01000007">
    <property type="protein sequence ID" value="GFE67028.1"/>
    <property type="molecule type" value="Genomic_DNA"/>
</dbReference>
<accession>A0A6N6JNK6</accession>
<sequence>MAKKAHLSEAEAQFLLDALTNAEADKAFLQLAAYLKKNDLQLSDQILQRYVADELFACFSGRGDLFTAALHAQTR</sequence>
<gene>
    <name evidence="1" type="ORF">KIN_41020</name>
</gene>
<dbReference type="RefSeq" id="WP_159810624.1">
    <property type="nucleotide sequence ID" value="NZ_BLJE01000007.1"/>
</dbReference>
<name>A0A6N6JNK6_9RHOB</name>
<protein>
    <submittedName>
        <fullName evidence="1">Uncharacterized protein</fullName>
    </submittedName>
</protein>
<reference evidence="1 2" key="1">
    <citation type="submission" date="2019-12" db="EMBL/GenBank/DDBJ databases">
        <title>Litoreibacter badius sp. nov., a novel bacteriochlorophyll a-containing bacterium in the genus Litoreibacter.</title>
        <authorList>
            <person name="Kanamuro M."/>
            <person name="Takabe Y."/>
            <person name="Mori K."/>
            <person name="Takaichi S."/>
            <person name="Hanada S."/>
        </authorList>
    </citation>
    <scope>NUCLEOTIDE SEQUENCE [LARGE SCALE GENOMIC DNA]</scope>
    <source>
        <strain evidence="1 2">K6</strain>
    </source>
</reference>
<comment type="caution">
    <text evidence="1">The sequence shown here is derived from an EMBL/GenBank/DDBJ whole genome shotgun (WGS) entry which is preliminary data.</text>
</comment>
<keyword evidence="2" id="KW-1185">Reference proteome</keyword>
<dbReference type="AlphaFoldDB" id="A0A6N6JNK6"/>
<evidence type="ECO:0000313" key="2">
    <source>
        <dbReference type="Proteomes" id="UP000436822"/>
    </source>
</evidence>
<evidence type="ECO:0000313" key="1">
    <source>
        <dbReference type="EMBL" id="GFE67028.1"/>
    </source>
</evidence>
<organism evidence="1 2">
    <name type="scientific">Litoreibacter roseus</name>
    <dbReference type="NCBI Taxonomy" id="2601869"/>
    <lineage>
        <taxon>Bacteria</taxon>
        <taxon>Pseudomonadati</taxon>
        <taxon>Pseudomonadota</taxon>
        <taxon>Alphaproteobacteria</taxon>
        <taxon>Rhodobacterales</taxon>
        <taxon>Roseobacteraceae</taxon>
        <taxon>Litoreibacter</taxon>
    </lineage>
</organism>
<dbReference type="Proteomes" id="UP000436822">
    <property type="component" value="Unassembled WGS sequence"/>
</dbReference>